<keyword evidence="2" id="KW-1185">Reference proteome</keyword>
<sequence>MDPKAIGVLAVINSTVCKQLQRLIANCDTPNKAYNTIHKVSPPQLLLRKLRLEAEYYTHRRKVEPENYEEWALDWITFERRGKRSDCDYARSIVRDFIAATALYYKGFAAYWEQIVWETEWGLQLMVDIFVNEMDKRKERKECRGIMPDELAPSP</sequence>
<organism evidence="1 2">
    <name type="scientific">Trichodelitschia bisporula</name>
    <dbReference type="NCBI Taxonomy" id="703511"/>
    <lineage>
        <taxon>Eukaryota</taxon>
        <taxon>Fungi</taxon>
        <taxon>Dikarya</taxon>
        <taxon>Ascomycota</taxon>
        <taxon>Pezizomycotina</taxon>
        <taxon>Dothideomycetes</taxon>
        <taxon>Dothideomycetes incertae sedis</taxon>
        <taxon>Phaeotrichales</taxon>
        <taxon>Phaeotrichaceae</taxon>
        <taxon>Trichodelitschia</taxon>
    </lineage>
</organism>
<dbReference type="Proteomes" id="UP000799640">
    <property type="component" value="Unassembled WGS sequence"/>
</dbReference>
<gene>
    <name evidence="1" type="ORF">EJ06DRAFT_527237</name>
</gene>
<protein>
    <submittedName>
        <fullName evidence="1">Uncharacterized protein</fullName>
    </submittedName>
</protein>
<evidence type="ECO:0000313" key="2">
    <source>
        <dbReference type="Proteomes" id="UP000799640"/>
    </source>
</evidence>
<dbReference type="AlphaFoldDB" id="A0A6G1I5Q3"/>
<reference evidence="1" key="1">
    <citation type="journal article" date="2020" name="Stud. Mycol.">
        <title>101 Dothideomycetes genomes: a test case for predicting lifestyles and emergence of pathogens.</title>
        <authorList>
            <person name="Haridas S."/>
            <person name="Albert R."/>
            <person name="Binder M."/>
            <person name="Bloem J."/>
            <person name="Labutti K."/>
            <person name="Salamov A."/>
            <person name="Andreopoulos B."/>
            <person name="Baker S."/>
            <person name="Barry K."/>
            <person name="Bills G."/>
            <person name="Bluhm B."/>
            <person name="Cannon C."/>
            <person name="Castanera R."/>
            <person name="Culley D."/>
            <person name="Daum C."/>
            <person name="Ezra D."/>
            <person name="Gonzalez J."/>
            <person name="Henrissat B."/>
            <person name="Kuo A."/>
            <person name="Liang C."/>
            <person name="Lipzen A."/>
            <person name="Lutzoni F."/>
            <person name="Magnuson J."/>
            <person name="Mondo S."/>
            <person name="Nolan M."/>
            <person name="Ohm R."/>
            <person name="Pangilinan J."/>
            <person name="Park H.-J."/>
            <person name="Ramirez L."/>
            <person name="Alfaro M."/>
            <person name="Sun H."/>
            <person name="Tritt A."/>
            <person name="Yoshinaga Y."/>
            <person name="Zwiers L.-H."/>
            <person name="Turgeon B."/>
            <person name="Goodwin S."/>
            <person name="Spatafora J."/>
            <person name="Crous P."/>
            <person name="Grigoriev I."/>
        </authorList>
    </citation>
    <scope>NUCLEOTIDE SEQUENCE</scope>
    <source>
        <strain evidence="1">CBS 262.69</strain>
    </source>
</reference>
<accession>A0A6G1I5Q3</accession>
<dbReference type="EMBL" id="ML996689">
    <property type="protein sequence ID" value="KAF2403633.1"/>
    <property type="molecule type" value="Genomic_DNA"/>
</dbReference>
<evidence type="ECO:0000313" key="1">
    <source>
        <dbReference type="EMBL" id="KAF2403633.1"/>
    </source>
</evidence>
<proteinExistence type="predicted"/>
<name>A0A6G1I5Q3_9PEZI</name>